<feature type="domain" description="Aminoglycoside phosphotransferase" evidence="1">
    <location>
        <begin position="60"/>
        <end position="311"/>
    </location>
</feature>
<dbReference type="Gene3D" id="3.90.1200.10">
    <property type="match status" value="1"/>
</dbReference>
<keyword evidence="3" id="KW-1185">Reference proteome</keyword>
<dbReference type="Proteomes" id="UP000002058">
    <property type="component" value="Unassembled WGS sequence"/>
</dbReference>
<dbReference type="AlphaFoldDB" id="C4JRJ6"/>
<protein>
    <recommendedName>
        <fullName evidence="1">Aminoglycoside phosphotransferase domain-containing protein</fullName>
    </recommendedName>
</protein>
<dbReference type="OMA" id="MRPSNML"/>
<evidence type="ECO:0000313" key="3">
    <source>
        <dbReference type="Proteomes" id="UP000002058"/>
    </source>
</evidence>
<dbReference type="InParanoid" id="C4JRJ6"/>
<dbReference type="HOGENOM" id="CLU_028906_4_1_1"/>
<organism evidence="2 3">
    <name type="scientific">Uncinocarpus reesii (strain UAMH 1704)</name>
    <dbReference type="NCBI Taxonomy" id="336963"/>
    <lineage>
        <taxon>Eukaryota</taxon>
        <taxon>Fungi</taxon>
        <taxon>Dikarya</taxon>
        <taxon>Ascomycota</taxon>
        <taxon>Pezizomycotina</taxon>
        <taxon>Eurotiomycetes</taxon>
        <taxon>Eurotiomycetidae</taxon>
        <taxon>Onygenales</taxon>
        <taxon>Onygenaceae</taxon>
        <taxon>Uncinocarpus</taxon>
    </lineage>
</organism>
<dbReference type="Pfam" id="PF01636">
    <property type="entry name" value="APH"/>
    <property type="match status" value="1"/>
</dbReference>
<dbReference type="InterPro" id="IPR051678">
    <property type="entry name" value="AGP_Transferase"/>
</dbReference>
<dbReference type="PANTHER" id="PTHR21310:SF37">
    <property type="entry name" value="AMINOGLYCOSIDE PHOSPHOTRANSFERASE DOMAIN-CONTAINING PROTEIN"/>
    <property type="match status" value="1"/>
</dbReference>
<evidence type="ECO:0000313" key="2">
    <source>
        <dbReference type="EMBL" id="EEP80243.1"/>
    </source>
</evidence>
<accession>C4JRJ6</accession>
<dbReference type="Gene3D" id="3.30.200.20">
    <property type="entry name" value="Phosphorylase Kinase, domain 1"/>
    <property type="match status" value="1"/>
</dbReference>
<dbReference type="PANTHER" id="PTHR21310">
    <property type="entry name" value="AMINOGLYCOSIDE PHOSPHOTRANSFERASE-RELATED-RELATED"/>
    <property type="match status" value="1"/>
</dbReference>
<reference evidence="3" key="1">
    <citation type="journal article" date="2009" name="Genome Res.">
        <title>Comparative genomic analyses of the human fungal pathogens Coccidioides and their relatives.</title>
        <authorList>
            <person name="Sharpton T.J."/>
            <person name="Stajich J.E."/>
            <person name="Rounsley S.D."/>
            <person name="Gardner M.J."/>
            <person name="Wortman J.R."/>
            <person name="Jordar V.S."/>
            <person name="Maiti R."/>
            <person name="Kodira C.D."/>
            <person name="Neafsey D.E."/>
            <person name="Zeng Q."/>
            <person name="Hung C.-Y."/>
            <person name="McMahan C."/>
            <person name="Muszewska A."/>
            <person name="Grynberg M."/>
            <person name="Mandel M.A."/>
            <person name="Kellner E.M."/>
            <person name="Barker B.M."/>
            <person name="Galgiani J.N."/>
            <person name="Orbach M.J."/>
            <person name="Kirkland T.N."/>
            <person name="Cole G.T."/>
            <person name="Henn M.R."/>
            <person name="Birren B.W."/>
            <person name="Taylor J.W."/>
        </authorList>
    </citation>
    <scope>NUCLEOTIDE SEQUENCE [LARGE SCALE GENOMIC DNA]</scope>
    <source>
        <strain evidence="3">UAMH 1704</strain>
    </source>
</reference>
<gene>
    <name evidence="2" type="ORF">UREG_05085</name>
</gene>
<dbReference type="GeneID" id="8439206"/>
<proteinExistence type="predicted"/>
<dbReference type="eggNOG" id="ENOG502SKFN">
    <property type="taxonomic scope" value="Eukaryota"/>
</dbReference>
<dbReference type="OrthoDB" id="5412996at2759"/>
<dbReference type="EMBL" id="CH476617">
    <property type="protein sequence ID" value="EEP80243.1"/>
    <property type="molecule type" value="Genomic_DNA"/>
</dbReference>
<dbReference type="VEuPathDB" id="FungiDB:UREG_05085"/>
<dbReference type="KEGG" id="ure:UREG_05085"/>
<dbReference type="InterPro" id="IPR011009">
    <property type="entry name" value="Kinase-like_dom_sf"/>
</dbReference>
<evidence type="ECO:0000259" key="1">
    <source>
        <dbReference type="Pfam" id="PF01636"/>
    </source>
</evidence>
<dbReference type="SUPFAM" id="SSF56112">
    <property type="entry name" value="Protein kinase-like (PK-like)"/>
    <property type="match status" value="1"/>
</dbReference>
<dbReference type="InterPro" id="IPR002575">
    <property type="entry name" value="Aminoglycoside_PTrfase"/>
</dbReference>
<name>C4JRJ6_UNCRE</name>
<dbReference type="RefSeq" id="XP_002584396.1">
    <property type="nucleotide sequence ID" value="XM_002584350.1"/>
</dbReference>
<sequence length="446" mass="51540">MTVFDELAETNGDNEWKDWLSKILDLKIEIATFVASRCRRGQVTEIVGYLKGSFNLGLHVRFDAGPDAVIRFPKPGHTAFRDEKVANEVRFMQYLSETTPIPVPQVINWGRTEESPYQLGPFIIMDYIRGTRLSTVLKQPTQSKDEDVILSPNVDNAMLDKVYDQIASFLLQLYQSNFNLIGAITRDPVLKTWSVTSRPLTYNMNELATVAFYPTDKFPTEPFASARAYFQDLADEHTTHLWTQRNLATDPEDAWKRYVARHRFEQLIPKYCTDDAGPYTLFCDDLQPSNMLIDEETLEITAVLDSESTNVTPAQFAYDPPWWLLLLGPDMWLERYTMAEFLARYEPRMEQFLQALERVEGGPRFGGEQPLALMRESWATGRFWFNYAARTSFDIDAVYWAALSERDPAGTELLHDKEARELMRPFTEMKMEQLTAYKKECTAYFS</sequence>